<evidence type="ECO:0000256" key="1">
    <source>
        <dbReference type="SAM" id="MobiDB-lite"/>
    </source>
</evidence>
<evidence type="ECO:0000259" key="2">
    <source>
        <dbReference type="Pfam" id="PF17648"/>
    </source>
</evidence>
<feature type="region of interest" description="Disordered" evidence="1">
    <location>
        <begin position="1"/>
        <end position="32"/>
    </location>
</feature>
<dbReference type="PANTHER" id="PTHR38695">
    <property type="entry name" value="AMINO ACID PERMEASE_ SLC12A DOMAIN-CONTAINING PROTEIN"/>
    <property type="match status" value="1"/>
</dbReference>
<gene>
    <name evidence="3" type="ORF">I7412_40080</name>
</gene>
<keyword evidence="4" id="KW-1185">Reference proteome</keyword>
<dbReference type="InterPro" id="IPR048273">
    <property type="entry name" value="Luciferase"/>
</dbReference>
<organism evidence="3 4">
    <name type="scientific">Frankia nepalensis</name>
    <dbReference type="NCBI Taxonomy" id="1836974"/>
    <lineage>
        <taxon>Bacteria</taxon>
        <taxon>Bacillati</taxon>
        <taxon>Actinomycetota</taxon>
        <taxon>Actinomycetes</taxon>
        <taxon>Frankiales</taxon>
        <taxon>Frankiaceae</taxon>
        <taxon>Frankia</taxon>
    </lineage>
</organism>
<dbReference type="Proteomes" id="UP000604475">
    <property type="component" value="Unassembled WGS sequence"/>
</dbReference>
<evidence type="ECO:0000313" key="4">
    <source>
        <dbReference type="Proteomes" id="UP000604475"/>
    </source>
</evidence>
<reference evidence="3" key="1">
    <citation type="submission" date="2020-12" db="EMBL/GenBank/DDBJ databases">
        <title>Genomic characterization of non-nitrogen-fixing Frankia strains.</title>
        <authorList>
            <person name="Carlos-Shanley C."/>
            <person name="Guerra T."/>
            <person name="Hahn D."/>
        </authorList>
    </citation>
    <scope>NUCLEOTIDE SEQUENCE</scope>
    <source>
        <strain evidence="3">CN6</strain>
    </source>
</reference>
<dbReference type="InterPro" id="IPR040841">
    <property type="entry name" value="Luciferase_dom"/>
</dbReference>
<feature type="domain" description="Luciferase" evidence="2">
    <location>
        <begin position="83"/>
        <end position="146"/>
    </location>
</feature>
<feature type="compositionally biased region" description="Pro residues" evidence="1">
    <location>
        <begin position="1"/>
        <end position="11"/>
    </location>
</feature>
<protein>
    <recommendedName>
        <fullName evidence="2">Luciferase domain-containing protein</fullName>
    </recommendedName>
</protein>
<dbReference type="EMBL" id="JAEACQ010000377">
    <property type="protein sequence ID" value="MBL7633251.1"/>
    <property type="molecule type" value="Genomic_DNA"/>
</dbReference>
<name>A0A937RWS3_9ACTN</name>
<proteinExistence type="predicted"/>
<evidence type="ECO:0000313" key="3">
    <source>
        <dbReference type="EMBL" id="MBL7633251.1"/>
    </source>
</evidence>
<accession>A0A937RWS3</accession>
<dbReference type="Pfam" id="PF17648">
    <property type="entry name" value="Luciferase"/>
    <property type="match status" value="1"/>
</dbReference>
<comment type="caution">
    <text evidence="3">The sequence shown here is derived from an EMBL/GenBank/DDBJ whole genome shotgun (WGS) entry which is preliminary data.</text>
</comment>
<dbReference type="PANTHER" id="PTHR38695:SF1">
    <property type="entry name" value="AMINO ACID PERMEASE_ SLC12A DOMAIN-CONTAINING PROTEIN"/>
    <property type="match status" value="1"/>
</dbReference>
<sequence>MTMPALPPRTGPRPRTGPAVPHEQLTQPSPPHVREQLVRWMSTQLPGTRTGESEISLPGAVAVFLDEFPCAEGAVLLPPRLDAELGHVHVDGSLHLALPLADQAELLAKGWGERHPLYSPSVNVVMLYAPRTAEELDVAHSVLDASYRYATGRERAPAHP</sequence>
<dbReference type="AlphaFoldDB" id="A0A937RWS3"/>